<sequence length="166" mass="19206">MDVTRDNFKAALREFSAAITTCDFVAIDMEMTGLYPDNQSKPYRKDTNDERYQKLKKSAEMFGVVQVGICLFTWIDSASEDSDGGNQESGGYYEACPFNFNVFPCTNVSGIPVTTHFNYQNTAFEFLAKNSFDFNKWIYQGVSYLREDEIERVRKEKLDRINNRRT</sequence>
<organism evidence="1 2">
    <name type="scientific">Linderina macrospora</name>
    <dbReference type="NCBI Taxonomy" id="4868"/>
    <lineage>
        <taxon>Eukaryota</taxon>
        <taxon>Fungi</taxon>
        <taxon>Fungi incertae sedis</taxon>
        <taxon>Zoopagomycota</taxon>
        <taxon>Kickxellomycotina</taxon>
        <taxon>Kickxellomycetes</taxon>
        <taxon>Kickxellales</taxon>
        <taxon>Kickxellaceae</taxon>
        <taxon>Linderina</taxon>
    </lineage>
</organism>
<dbReference type="Proteomes" id="UP001150603">
    <property type="component" value="Unassembled WGS sequence"/>
</dbReference>
<name>A0ACC1IXC1_9FUNG</name>
<gene>
    <name evidence="1" type="ORF">FBU59_007330</name>
</gene>
<feature type="non-terminal residue" evidence="1">
    <location>
        <position position="166"/>
    </location>
</feature>
<reference evidence="1" key="1">
    <citation type="submission" date="2022-07" db="EMBL/GenBank/DDBJ databases">
        <title>Phylogenomic reconstructions and comparative analyses of Kickxellomycotina fungi.</title>
        <authorList>
            <person name="Reynolds N.K."/>
            <person name="Stajich J.E."/>
            <person name="Barry K."/>
            <person name="Grigoriev I.V."/>
            <person name="Crous P."/>
            <person name="Smith M.E."/>
        </authorList>
    </citation>
    <scope>NUCLEOTIDE SEQUENCE</scope>
    <source>
        <strain evidence="1">NRRL 5244</strain>
    </source>
</reference>
<evidence type="ECO:0000313" key="1">
    <source>
        <dbReference type="EMBL" id="KAJ1926288.1"/>
    </source>
</evidence>
<keyword evidence="2" id="KW-1185">Reference proteome</keyword>
<dbReference type="EMBL" id="JANBPW010006969">
    <property type="protein sequence ID" value="KAJ1926288.1"/>
    <property type="molecule type" value="Genomic_DNA"/>
</dbReference>
<proteinExistence type="predicted"/>
<comment type="caution">
    <text evidence="1">The sequence shown here is derived from an EMBL/GenBank/DDBJ whole genome shotgun (WGS) entry which is preliminary data.</text>
</comment>
<accession>A0ACC1IXC1</accession>
<protein>
    <submittedName>
        <fullName evidence="1">Uncharacterized protein</fullName>
    </submittedName>
</protein>
<evidence type="ECO:0000313" key="2">
    <source>
        <dbReference type="Proteomes" id="UP001150603"/>
    </source>
</evidence>